<proteinExistence type="predicted"/>
<dbReference type="HOGENOM" id="CLU_2311388_0_0_1"/>
<organism evidence="1">
    <name type="scientific">Albugo laibachii Nc14</name>
    <dbReference type="NCBI Taxonomy" id="890382"/>
    <lineage>
        <taxon>Eukaryota</taxon>
        <taxon>Sar</taxon>
        <taxon>Stramenopiles</taxon>
        <taxon>Oomycota</taxon>
        <taxon>Peronosporomycetes</taxon>
        <taxon>Albuginales</taxon>
        <taxon>Albuginaceae</taxon>
        <taxon>Albugo</taxon>
    </lineage>
</organism>
<sequence>MKDHFFCVLERIIDRREKEEEDQETQKGIIIFALKKLINLTVLVFQCRNDVSCLRKKDRVITFPGQCSCALYEMDCDDARLYTLQMVSTSNIIDDNIIKS</sequence>
<dbReference type="AlphaFoldDB" id="F0W191"/>
<gene>
    <name evidence="1" type="primary">AlNc14C6G860</name>
    <name evidence="1" type="ORF">ALNC14_009610</name>
</gene>
<protein>
    <submittedName>
        <fullName evidence="1">AlNc14C6G860 protein</fullName>
    </submittedName>
</protein>
<evidence type="ECO:0000313" key="1">
    <source>
        <dbReference type="EMBL" id="CCA14818.1"/>
    </source>
</evidence>
<reference evidence="1" key="1">
    <citation type="journal article" date="2011" name="PLoS Biol.">
        <title>Gene gain and loss during evolution of obligate parasitism in the white rust pathogen of Arabidopsis thaliana.</title>
        <authorList>
            <person name="Kemen E."/>
            <person name="Gardiner A."/>
            <person name="Schultz-Larsen T."/>
            <person name="Kemen A.C."/>
            <person name="Balmuth A.L."/>
            <person name="Robert-Seilaniantz A."/>
            <person name="Bailey K."/>
            <person name="Holub E."/>
            <person name="Studholme D.J."/>
            <person name="Maclean D."/>
            <person name="Jones J.D."/>
        </authorList>
    </citation>
    <scope>NUCLEOTIDE SEQUENCE</scope>
</reference>
<dbReference type="EMBL" id="FR824051">
    <property type="protein sequence ID" value="CCA14818.1"/>
    <property type="molecule type" value="Genomic_DNA"/>
</dbReference>
<accession>F0W191</accession>
<reference evidence="1" key="2">
    <citation type="submission" date="2011-02" db="EMBL/GenBank/DDBJ databases">
        <authorList>
            <person name="MacLean D."/>
        </authorList>
    </citation>
    <scope>NUCLEOTIDE SEQUENCE</scope>
</reference>
<name>F0W191_9STRA</name>